<evidence type="ECO:0000256" key="13">
    <source>
        <dbReference type="SAM" id="Phobius"/>
    </source>
</evidence>
<evidence type="ECO:0000256" key="6">
    <source>
        <dbReference type="ARBA" id="ARBA00022777"/>
    </source>
</evidence>
<keyword evidence="8" id="KW-0902">Two-component regulatory system</keyword>
<keyword evidence="13" id="KW-0812">Transmembrane</keyword>
<dbReference type="PROSITE" id="PS01124">
    <property type="entry name" value="HTH_ARAC_FAMILY_2"/>
    <property type="match status" value="1"/>
</dbReference>
<sequence>MVEINLVWNPIMKRIGILFTFCILSITVCLAQLPHTFTQYTSKDGLAQKTIQGIMQDHKGIMWFATWDGLYKFDGYTFKNYKAQPGDSIGLSNNRLDNIKEDKYGYIWVRSYDHQVYRFNPRTEQFQAIPYENYLSQDIYVLSCGDVWVVTALNELIRITIQPDTREMKATNFFKSHQISSSERINSIFQDKQQNQWILTENGLYRLSKDKEEEQLSSYFVSPSAKDKQPFYDALENEHAIYFTSKRGWMYEYHPDNGQFSRQEFTTHSSIKSVRQLKHDKLFIGTASDGFFIHDLKNKSFRHYNTSTCSSLRDNQIKEAYVDSNGEIWIRLQTKGVTHFNPENEQFDFFILKDKYGKDIVDSRPEMYIYEDINGALWLHPSGGGFAWYDRKNNRIKPFYNPALQSGWSSDNKVTAIFTDKQGNLWLGSYGNGLEKVSFNTNHFHLLTAAPDDPEFPGSNIRAIYQDRDGYLWTGNKDKIVRVYDKEQRYIGNLTAQGTISPHATDELGIAYAITQDHEGTIWIGTKGNGLFAATPQNKPLTYRLKQYTADTDNIYSLSGNEIYSLYEDKQQRIWIATFEGGVNYLEKGVNEESARFINYRNRLKNYPITQCNRTRFITSDTQGNIWIGSATGLLMCEGDFSEPEKITFHRYSRIPGNPQSLSNNDVHNIFFTQKGEMYVATFGGGLNRLLSLNKEQATFKAYTMKNGLPSDVLLSIEEDADGNLWCATEEELCKFIPDTEKITNYPSRVFPRRINFSEGAALRTHSDYLMFNTVKGILYFFPDSIHTSTYTPPIIFTRLQQAEKTVTPEEGGILITHIDDTQLLTLPHDKNGFSIQFAALDMKYPDNISYSYQLEGFEKNWNDIGNQRTATYTNLPKGHYTLKVRSTNSDGVWVENTRTLHITVLPSFWETPWAYLLYVLFILLVIFTAAYILFTIFRLKHKVSVEQEISDIKLRFFTNISHELRTPLTLIAGPIEHVLQHGKLDNEEREQLMLVERNTNRMLRLVNQILDFRKIQNKKMKMRVQQIDLIPFTRQIMESFNRLADEHQIDFGMTTQVSQLKIWADPDKLEKILFNLLSNAFKYTPQGKQIRVIVQDEEDEVMIAVEDQGIGIAESKQKSLFIRFENLVDKNLFNQASTGIGLSLVKELIDMHHGTINIHSKPGEGSCFTVKLPKGKEHFDETVEFILTDYTITDVAPGYMNASLTSLAESEGEKLNNEKETILIVEDNQELRFFIKTIFIQHFNVIEAENGIIGLEKSKKYLPDIIISDVMMPEKDGIEMVRELREDMSTSHIPIVMLTAKSTIESRIEGLESGADDYITKPFSAAYLKARIFNLIDQRKKLQALFCASLLPTSIEQQPSEGKEASPALSPNDRKFMDKVMETIEKHLDNGDLMVEDIANEVNMSRSVFFKKLKTLTGLSPVEFLKEIRMKRAAQLIETDEYSMAQIAYMVGLNDSHYFSKCFKQQYGITPTEYKESRKPNMD</sequence>
<dbReference type="Gene3D" id="3.40.50.2300">
    <property type="match status" value="1"/>
</dbReference>
<dbReference type="CDD" id="cd00146">
    <property type="entry name" value="PKD"/>
    <property type="match status" value="1"/>
</dbReference>
<dbReference type="GO" id="GO:0005524">
    <property type="term" value="F:ATP binding"/>
    <property type="evidence" value="ECO:0007669"/>
    <property type="project" value="UniProtKB-KW"/>
</dbReference>
<keyword evidence="7" id="KW-0067">ATP-binding</keyword>
<dbReference type="InterPro" id="IPR018062">
    <property type="entry name" value="HTH_AraC-typ_CS"/>
</dbReference>
<dbReference type="PROSITE" id="PS50109">
    <property type="entry name" value="HIS_KIN"/>
    <property type="match status" value="1"/>
</dbReference>
<dbReference type="SMART" id="SM00388">
    <property type="entry name" value="HisKA"/>
    <property type="match status" value="1"/>
</dbReference>
<feature type="modified residue" description="4-aspartylphosphate" evidence="12">
    <location>
        <position position="1270"/>
    </location>
</feature>
<dbReference type="SUPFAM" id="SSF50998">
    <property type="entry name" value="Quinoprotein alcohol dehydrogenase-like"/>
    <property type="match status" value="1"/>
</dbReference>
<dbReference type="FunFam" id="2.60.40.10:FF:000791">
    <property type="entry name" value="Two-component system sensor histidine kinase/response regulator"/>
    <property type="match status" value="1"/>
</dbReference>
<evidence type="ECO:0000256" key="1">
    <source>
        <dbReference type="ARBA" id="ARBA00000085"/>
    </source>
</evidence>
<dbReference type="SUPFAM" id="SSF46689">
    <property type="entry name" value="Homeodomain-like"/>
    <property type="match status" value="1"/>
</dbReference>
<dbReference type="FunFam" id="1.10.287.130:FF:000045">
    <property type="entry name" value="Two-component system sensor histidine kinase/response regulator"/>
    <property type="match status" value="1"/>
</dbReference>
<dbReference type="SUPFAM" id="SSF55874">
    <property type="entry name" value="ATPase domain of HSP90 chaperone/DNA topoisomerase II/histidine kinase"/>
    <property type="match status" value="1"/>
</dbReference>
<dbReference type="Pfam" id="PF02518">
    <property type="entry name" value="HATPase_c"/>
    <property type="match status" value="1"/>
</dbReference>
<accession>A0A108TAS4</accession>
<keyword evidence="10" id="KW-0238">DNA-binding</keyword>
<keyword evidence="13" id="KW-1133">Transmembrane helix</keyword>
<dbReference type="PATRIC" id="fig|46506.5.peg.919"/>
<feature type="domain" description="Response regulatory" evidence="16">
    <location>
        <begin position="1222"/>
        <end position="1337"/>
    </location>
</feature>
<dbReference type="InterPro" id="IPR036890">
    <property type="entry name" value="HATPase_C_sf"/>
</dbReference>
<evidence type="ECO:0000256" key="5">
    <source>
        <dbReference type="ARBA" id="ARBA00022741"/>
    </source>
</evidence>
<feature type="transmembrane region" description="Helical" evidence="13">
    <location>
        <begin position="914"/>
        <end position="935"/>
    </location>
</feature>
<dbReference type="GO" id="GO:0000155">
    <property type="term" value="F:phosphorelay sensor kinase activity"/>
    <property type="evidence" value="ECO:0007669"/>
    <property type="project" value="InterPro"/>
</dbReference>
<evidence type="ECO:0000256" key="7">
    <source>
        <dbReference type="ARBA" id="ARBA00022840"/>
    </source>
</evidence>
<dbReference type="SUPFAM" id="SSF63829">
    <property type="entry name" value="Calcium-dependent phosphotriesterase"/>
    <property type="match status" value="1"/>
</dbReference>
<evidence type="ECO:0000313" key="17">
    <source>
        <dbReference type="EMBL" id="KWR56543.1"/>
    </source>
</evidence>
<evidence type="ECO:0000259" key="15">
    <source>
        <dbReference type="PROSITE" id="PS50109"/>
    </source>
</evidence>
<dbReference type="InterPro" id="IPR009057">
    <property type="entry name" value="Homeodomain-like_sf"/>
</dbReference>
<dbReference type="STRING" id="46506.AA415_00852"/>
<dbReference type="InterPro" id="IPR005467">
    <property type="entry name" value="His_kinase_dom"/>
</dbReference>
<dbReference type="Pfam" id="PF07494">
    <property type="entry name" value="Reg_prop"/>
    <property type="match status" value="3"/>
</dbReference>
<evidence type="ECO:0000256" key="4">
    <source>
        <dbReference type="ARBA" id="ARBA00022679"/>
    </source>
</evidence>
<evidence type="ECO:0000313" key="18">
    <source>
        <dbReference type="Proteomes" id="UP000056419"/>
    </source>
</evidence>
<evidence type="ECO:0000256" key="12">
    <source>
        <dbReference type="PROSITE-ProRule" id="PRU00169"/>
    </source>
</evidence>
<dbReference type="InterPro" id="IPR011110">
    <property type="entry name" value="Reg_prop"/>
</dbReference>
<keyword evidence="9" id="KW-0805">Transcription regulation</keyword>
<dbReference type="InterPro" id="IPR011047">
    <property type="entry name" value="Quinoprotein_ADH-like_sf"/>
</dbReference>
<dbReference type="InterPro" id="IPR015943">
    <property type="entry name" value="WD40/YVTN_repeat-like_dom_sf"/>
</dbReference>
<dbReference type="EMBL" id="LRGC01000003">
    <property type="protein sequence ID" value="KWR56543.1"/>
    <property type="molecule type" value="Genomic_DNA"/>
</dbReference>
<dbReference type="Pfam" id="PF00072">
    <property type="entry name" value="Response_reg"/>
    <property type="match status" value="1"/>
</dbReference>
<keyword evidence="5" id="KW-0547">Nucleotide-binding</keyword>
<keyword evidence="13" id="KW-0472">Membrane</keyword>
<keyword evidence="11" id="KW-0804">Transcription</keyword>
<dbReference type="GO" id="GO:0043565">
    <property type="term" value="F:sequence-specific DNA binding"/>
    <property type="evidence" value="ECO:0007669"/>
    <property type="project" value="InterPro"/>
</dbReference>
<dbReference type="InterPro" id="IPR013783">
    <property type="entry name" value="Ig-like_fold"/>
</dbReference>
<dbReference type="InterPro" id="IPR011123">
    <property type="entry name" value="Y_Y_Y"/>
</dbReference>
<evidence type="ECO:0000256" key="2">
    <source>
        <dbReference type="ARBA" id="ARBA00012438"/>
    </source>
</evidence>
<comment type="catalytic activity">
    <reaction evidence="1">
        <text>ATP + protein L-histidine = ADP + protein N-phospho-L-histidine.</text>
        <dbReference type="EC" id="2.7.13.3"/>
    </reaction>
</comment>
<dbReference type="InterPro" id="IPR011006">
    <property type="entry name" value="CheY-like_superfamily"/>
</dbReference>
<evidence type="ECO:0000256" key="8">
    <source>
        <dbReference type="ARBA" id="ARBA00023012"/>
    </source>
</evidence>
<evidence type="ECO:0000256" key="11">
    <source>
        <dbReference type="ARBA" id="ARBA00023163"/>
    </source>
</evidence>
<proteinExistence type="predicted"/>
<reference evidence="17 18" key="1">
    <citation type="journal article" date="2016" name="BMC Genomics">
        <title>Type VI secretion systems of human gut Bacteroidales segregate into three genetic architectures, two of which are contained on mobile genetic elements.</title>
        <authorList>
            <person name="Coyne M.J."/>
            <person name="Roelofs K.G."/>
            <person name="Comstock L.E."/>
        </authorList>
    </citation>
    <scope>NUCLEOTIDE SEQUENCE [LARGE SCALE GENOMIC DNA]</scope>
    <source>
        <strain evidence="17 18">CL09T03C01</strain>
    </source>
</reference>
<evidence type="ECO:0000259" key="14">
    <source>
        <dbReference type="PROSITE" id="PS01124"/>
    </source>
</evidence>
<dbReference type="EC" id="2.7.13.3" evidence="2"/>
<name>A0A108TAS4_BACSE</name>
<dbReference type="PROSITE" id="PS00041">
    <property type="entry name" value="HTH_ARAC_FAMILY_1"/>
    <property type="match status" value="1"/>
</dbReference>
<gene>
    <name evidence="17" type="primary">todS_3</name>
    <name evidence="17" type="ORF">AA415_00852</name>
</gene>
<dbReference type="Pfam" id="PF12833">
    <property type="entry name" value="HTH_18"/>
    <property type="match status" value="1"/>
</dbReference>
<feature type="domain" description="Histidine kinase" evidence="15">
    <location>
        <begin position="960"/>
        <end position="1177"/>
    </location>
</feature>
<evidence type="ECO:0000259" key="16">
    <source>
        <dbReference type="PROSITE" id="PS50110"/>
    </source>
</evidence>
<evidence type="ECO:0000256" key="9">
    <source>
        <dbReference type="ARBA" id="ARBA00023015"/>
    </source>
</evidence>
<feature type="domain" description="HTH araC/xylS-type" evidence="14">
    <location>
        <begin position="1379"/>
        <end position="1478"/>
    </location>
</feature>
<dbReference type="FunFam" id="3.30.565.10:FF:000037">
    <property type="entry name" value="Hybrid sensor histidine kinase/response regulator"/>
    <property type="match status" value="1"/>
</dbReference>
<dbReference type="PANTHER" id="PTHR43547:SF2">
    <property type="entry name" value="HYBRID SIGNAL TRANSDUCTION HISTIDINE KINASE C"/>
    <property type="match status" value="1"/>
</dbReference>
<dbReference type="InterPro" id="IPR001789">
    <property type="entry name" value="Sig_transdc_resp-reg_receiver"/>
</dbReference>
<dbReference type="Pfam" id="PF00512">
    <property type="entry name" value="HisKA"/>
    <property type="match status" value="1"/>
</dbReference>
<dbReference type="GO" id="GO:0003700">
    <property type="term" value="F:DNA-binding transcription factor activity"/>
    <property type="evidence" value="ECO:0007669"/>
    <property type="project" value="InterPro"/>
</dbReference>
<keyword evidence="3 12" id="KW-0597">Phosphoprotein</keyword>
<dbReference type="Gene3D" id="2.130.10.10">
    <property type="entry name" value="YVTN repeat-like/Quinoprotein amine dehydrogenase"/>
    <property type="match status" value="3"/>
</dbReference>
<dbReference type="PRINTS" id="PR00344">
    <property type="entry name" value="BCTRLSENSOR"/>
</dbReference>
<dbReference type="SUPFAM" id="SSF47384">
    <property type="entry name" value="Homodimeric domain of signal transducing histidine kinase"/>
    <property type="match status" value="1"/>
</dbReference>
<dbReference type="PANTHER" id="PTHR43547">
    <property type="entry name" value="TWO-COMPONENT HISTIDINE KINASE"/>
    <property type="match status" value="1"/>
</dbReference>
<dbReference type="InterPro" id="IPR004358">
    <property type="entry name" value="Sig_transdc_His_kin-like_C"/>
</dbReference>
<dbReference type="Gene3D" id="1.10.10.60">
    <property type="entry name" value="Homeodomain-like"/>
    <property type="match status" value="2"/>
</dbReference>
<dbReference type="SMART" id="SM00387">
    <property type="entry name" value="HATPase_c"/>
    <property type="match status" value="1"/>
</dbReference>
<dbReference type="Gene3D" id="2.60.40.10">
    <property type="entry name" value="Immunoglobulins"/>
    <property type="match status" value="1"/>
</dbReference>
<comment type="caution">
    <text evidence="17">The sequence shown here is derived from an EMBL/GenBank/DDBJ whole genome shotgun (WGS) entry which is preliminary data.</text>
</comment>
<keyword evidence="18" id="KW-1185">Reference proteome</keyword>
<keyword evidence="6 17" id="KW-0418">Kinase</keyword>
<dbReference type="Gene3D" id="3.30.565.10">
    <property type="entry name" value="Histidine kinase-like ATPase, C-terminal domain"/>
    <property type="match status" value="1"/>
</dbReference>
<keyword evidence="4 17" id="KW-0808">Transferase</keyword>
<dbReference type="Proteomes" id="UP000056419">
    <property type="component" value="Unassembled WGS sequence"/>
</dbReference>
<dbReference type="Gene3D" id="1.10.287.130">
    <property type="match status" value="1"/>
</dbReference>
<dbReference type="SMART" id="SM00448">
    <property type="entry name" value="REC"/>
    <property type="match status" value="1"/>
</dbReference>
<organism evidence="17 18">
    <name type="scientific">Bacteroides stercoris</name>
    <dbReference type="NCBI Taxonomy" id="46506"/>
    <lineage>
        <taxon>Bacteria</taxon>
        <taxon>Pseudomonadati</taxon>
        <taxon>Bacteroidota</taxon>
        <taxon>Bacteroidia</taxon>
        <taxon>Bacteroidales</taxon>
        <taxon>Bacteroidaceae</taxon>
        <taxon>Bacteroides</taxon>
    </lineage>
</organism>
<evidence type="ECO:0000256" key="10">
    <source>
        <dbReference type="ARBA" id="ARBA00023125"/>
    </source>
</evidence>
<protein>
    <recommendedName>
        <fullName evidence="2">histidine kinase</fullName>
        <ecNumber evidence="2">2.7.13.3</ecNumber>
    </recommendedName>
</protein>
<dbReference type="Pfam" id="PF07495">
    <property type="entry name" value="Y_Y_Y"/>
    <property type="match status" value="1"/>
</dbReference>
<evidence type="ECO:0000256" key="3">
    <source>
        <dbReference type="ARBA" id="ARBA00022553"/>
    </source>
</evidence>
<dbReference type="CDD" id="cd17574">
    <property type="entry name" value="REC_OmpR"/>
    <property type="match status" value="1"/>
</dbReference>
<dbReference type="InterPro" id="IPR003661">
    <property type="entry name" value="HisK_dim/P_dom"/>
</dbReference>
<dbReference type="SUPFAM" id="SSF52172">
    <property type="entry name" value="CheY-like"/>
    <property type="match status" value="1"/>
</dbReference>
<dbReference type="SMART" id="SM00342">
    <property type="entry name" value="HTH_ARAC"/>
    <property type="match status" value="1"/>
</dbReference>
<dbReference type="InterPro" id="IPR018060">
    <property type="entry name" value="HTH_AraC"/>
</dbReference>
<dbReference type="InterPro" id="IPR036097">
    <property type="entry name" value="HisK_dim/P_sf"/>
</dbReference>
<dbReference type="InterPro" id="IPR003594">
    <property type="entry name" value="HATPase_dom"/>
</dbReference>
<dbReference type="FunFam" id="3.40.50.2300:FF:000138">
    <property type="entry name" value="Two-component system sensor histidine kinase/response regulator"/>
    <property type="match status" value="1"/>
</dbReference>
<dbReference type="CDD" id="cd00082">
    <property type="entry name" value="HisKA"/>
    <property type="match status" value="1"/>
</dbReference>
<dbReference type="PROSITE" id="PS50110">
    <property type="entry name" value="RESPONSE_REGULATORY"/>
    <property type="match status" value="1"/>
</dbReference>